<evidence type="ECO:0000313" key="8">
    <source>
        <dbReference type="EMBL" id="SCC71437.1"/>
    </source>
</evidence>
<dbReference type="InterPro" id="IPR023574">
    <property type="entry name" value="Ribosomal_uL4_dom_sf"/>
</dbReference>
<evidence type="ECO:0000256" key="3">
    <source>
        <dbReference type="ARBA" id="ARBA00023274"/>
    </source>
</evidence>
<evidence type="ECO:0000256" key="5">
    <source>
        <dbReference type="HAMAP-Rule" id="MF_01328"/>
    </source>
</evidence>
<dbReference type="PANTHER" id="PTHR10746:SF6">
    <property type="entry name" value="LARGE RIBOSOMAL SUBUNIT PROTEIN UL4M"/>
    <property type="match status" value="1"/>
</dbReference>
<comment type="function">
    <text evidence="5">One of the primary rRNA binding proteins, this protein initially binds near the 5'-end of the 23S rRNA. It is important during the early stages of 50S assembly. It makes multiple contacts with different domains of the 23S rRNA in the assembled 50S subunit and ribosome.</text>
</comment>
<evidence type="ECO:0000313" key="10">
    <source>
        <dbReference type="Proteomes" id="UP001632339"/>
    </source>
</evidence>
<dbReference type="Pfam" id="PF00573">
    <property type="entry name" value="Ribosomal_L4"/>
    <property type="match status" value="1"/>
</dbReference>
<evidence type="ECO:0000313" key="9">
    <source>
        <dbReference type="Proteomes" id="UP000243661"/>
    </source>
</evidence>
<dbReference type="GO" id="GO:1990904">
    <property type="term" value="C:ribonucleoprotein complex"/>
    <property type="evidence" value="ECO:0007669"/>
    <property type="project" value="UniProtKB-KW"/>
</dbReference>
<evidence type="ECO:0000256" key="1">
    <source>
        <dbReference type="ARBA" id="ARBA00010528"/>
    </source>
</evidence>
<dbReference type="InterPro" id="IPR002136">
    <property type="entry name" value="Ribosomal_uL4"/>
</dbReference>
<dbReference type="Proteomes" id="UP000243661">
    <property type="component" value="Unassembled WGS sequence"/>
</dbReference>
<dbReference type="GO" id="GO:0003735">
    <property type="term" value="F:structural constituent of ribosome"/>
    <property type="evidence" value="ECO:0007669"/>
    <property type="project" value="InterPro"/>
</dbReference>
<evidence type="ECO:0000313" key="7">
    <source>
        <dbReference type="EMBL" id="MFN0295996.1"/>
    </source>
</evidence>
<keyword evidence="5" id="KW-0694">RNA-binding</keyword>
<accession>A0A1C4GTA7</accession>
<keyword evidence="3 5" id="KW-0687">Ribonucleoprotein</keyword>
<sequence length="200" mass="21603">MNLNTVSGSAVELSEVAFGREFNEALVHQVVTAYLAGGRQGSKAQKSRGDVSGGGRKPFRQKGTGRARAGSIRSPIWVGGGKTFAARPQDWSQKVNRKMYRGAMQCILAELVRQDRLVLVEEFSVEAPKTKELLAKLNDLNATRALIVTDVVDENLYLAARNIPHVDVVDAAAIDPVSLIAFDKVVMSVAAAKKIEVELG</sequence>
<feature type="region of interest" description="Disordered" evidence="6">
    <location>
        <begin position="41"/>
        <end position="69"/>
    </location>
</feature>
<keyword evidence="5" id="KW-0699">rRNA-binding</keyword>
<comment type="similarity">
    <text evidence="1 5">Belongs to the universal ribosomal protein uL4 family.</text>
</comment>
<dbReference type="Proteomes" id="UP001632339">
    <property type="component" value="Unassembled WGS sequence"/>
</dbReference>
<evidence type="ECO:0000256" key="6">
    <source>
        <dbReference type="SAM" id="MobiDB-lite"/>
    </source>
</evidence>
<dbReference type="InterPro" id="IPR013005">
    <property type="entry name" value="Ribosomal_uL4-like"/>
</dbReference>
<dbReference type="PANTHER" id="PTHR10746">
    <property type="entry name" value="50S RIBOSOMAL PROTEIN L4"/>
    <property type="match status" value="1"/>
</dbReference>
<comment type="function">
    <text evidence="5">Forms part of the polypeptide exit tunnel.</text>
</comment>
<dbReference type="AlphaFoldDB" id="A0A1C4GTA7"/>
<name>A0A1C4GTA7_9GAMM</name>
<gene>
    <name evidence="5 7" type="primary">rplD</name>
    <name evidence="7" type="ORF">ACKVE0_00330</name>
    <name evidence="8" type="ORF">GA0116959_10468</name>
</gene>
<organism evidence="8 9">
    <name type="scientific">Acinetobacter albensis</name>
    <dbReference type="NCBI Taxonomy" id="1673609"/>
    <lineage>
        <taxon>Bacteria</taxon>
        <taxon>Pseudomonadati</taxon>
        <taxon>Pseudomonadota</taxon>
        <taxon>Gammaproteobacteria</taxon>
        <taxon>Moraxellales</taxon>
        <taxon>Moraxellaceae</taxon>
        <taxon>Acinetobacter</taxon>
    </lineage>
</organism>
<protein>
    <recommendedName>
        <fullName evidence="4 5">Large ribosomal subunit protein uL4</fullName>
    </recommendedName>
</protein>
<proteinExistence type="inferred from homology"/>
<dbReference type="EMBL" id="JBJXCW010000001">
    <property type="protein sequence ID" value="MFN0295996.1"/>
    <property type="molecule type" value="Genomic_DNA"/>
</dbReference>
<dbReference type="GO" id="GO:0019843">
    <property type="term" value="F:rRNA binding"/>
    <property type="evidence" value="ECO:0007669"/>
    <property type="project" value="UniProtKB-UniRule"/>
</dbReference>
<dbReference type="RefSeq" id="WP_053579504.1">
    <property type="nucleotide sequence ID" value="NZ_FMBK01000004.1"/>
</dbReference>
<reference evidence="7 10" key="2">
    <citation type="submission" date="2024-12" db="EMBL/GenBank/DDBJ databases">
        <title>C001-4G Acinetobacter sp. assembled genome.</title>
        <authorList>
            <person name="D'Arcy K."/>
            <person name="Kingdon A.D.H."/>
            <person name="Breen A."/>
            <person name="Mckeown C."/>
            <person name="Allman E."/>
            <person name="Sharma P."/>
            <person name="Mcleman A."/>
            <person name="Roberts A.P."/>
        </authorList>
    </citation>
    <scope>NUCLEOTIDE SEQUENCE [LARGE SCALE GENOMIC DNA]</scope>
    <source>
        <strain evidence="7 10">C1-4G</strain>
    </source>
</reference>
<evidence type="ECO:0000256" key="4">
    <source>
        <dbReference type="ARBA" id="ARBA00035244"/>
    </source>
</evidence>
<dbReference type="EMBL" id="FMBK01000004">
    <property type="protein sequence ID" value="SCC71437.1"/>
    <property type="molecule type" value="Genomic_DNA"/>
</dbReference>
<comment type="subunit">
    <text evidence="5">Part of the 50S ribosomal subunit.</text>
</comment>
<keyword evidence="10" id="KW-1185">Reference proteome</keyword>
<dbReference type="Gene3D" id="3.40.1370.10">
    <property type="match status" value="1"/>
</dbReference>
<evidence type="ECO:0000256" key="2">
    <source>
        <dbReference type="ARBA" id="ARBA00022980"/>
    </source>
</evidence>
<dbReference type="GO" id="GO:0005840">
    <property type="term" value="C:ribosome"/>
    <property type="evidence" value="ECO:0007669"/>
    <property type="project" value="UniProtKB-KW"/>
</dbReference>
<dbReference type="HAMAP" id="MF_01328_B">
    <property type="entry name" value="Ribosomal_uL4_B"/>
    <property type="match status" value="1"/>
</dbReference>
<reference evidence="8 9" key="1">
    <citation type="submission" date="2016-08" db="EMBL/GenBank/DDBJ databases">
        <authorList>
            <person name="Seilhamer J.J."/>
        </authorList>
    </citation>
    <scope>NUCLEOTIDE SEQUENCE [LARGE SCALE GENOMIC DNA]</scope>
    <source>
        <strain evidence="8 9">ANC 4874</strain>
    </source>
</reference>
<dbReference type="OrthoDB" id="9803201at2"/>
<dbReference type="NCBIfam" id="TIGR03953">
    <property type="entry name" value="rplD_bact"/>
    <property type="match status" value="1"/>
</dbReference>
<dbReference type="GO" id="GO:0006412">
    <property type="term" value="P:translation"/>
    <property type="evidence" value="ECO:0007669"/>
    <property type="project" value="UniProtKB-UniRule"/>
</dbReference>
<dbReference type="SUPFAM" id="SSF52166">
    <property type="entry name" value="Ribosomal protein L4"/>
    <property type="match status" value="1"/>
</dbReference>
<keyword evidence="2 5" id="KW-0689">Ribosomal protein</keyword>